<dbReference type="PANTHER" id="PTHR48039:SF5">
    <property type="entry name" value="RNA-BINDING PROTEIN 28"/>
    <property type="match status" value="1"/>
</dbReference>
<evidence type="ECO:0000313" key="9">
    <source>
        <dbReference type="Proteomes" id="UP000800036"/>
    </source>
</evidence>
<dbReference type="Proteomes" id="UP000800036">
    <property type="component" value="Unassembled WGS sequence"/>
</dbReference>
<comment type="subcellular location">
    <subcellularLocation>
        <location evidence="1">Nucleus</location>
    </subcellularLocation>
</comment>
<evidence type="ECO:0000256" key="2">
    <source>
        <dbReference type="ARBA" id="ARBA00022737"/>
    </source>
</evidence>
<dbReference type="InterPro" id="IPR034228">
    <property type="entry name" value="Nop6_RRM"/>
</dbReference>
<dbReference type="FunFam" id="3.30.70.330:FF:000376">
    <property type="entry name" value="Putative RNA binding protein"/>
    <property type="match status" value="1"/>
</dbReference>
<dbReference type="EMBL" id="ML976670">
    <property type="protein sequence ID" value="KAF1975452.1"/>
    <property type="molecule type" value="Genomic_DNA"/>
</dbReference>
<dbReference type="InterPro" id="IPR000504">
    <property type="entry name" value="RRM_dom"/>
</dbReference>
<feature type="region of interest" description="Disordered" evidence="6">
    <location>
        <begin position="366"/>
        <end position="458"/>
    </location>
</feature>
<reference evidence="8" key="1">
    <citation type="journal article" date="2020" name="Stud. Mycol.">
        <title>101 Dothideomycetes genomes: a test case for predicting lifestyles and emergence of pathogens.</title>
        <authorList>
            <person name="Haridas S."/>
            <person name="Albert R."/>
            <person name="Binder M."/>
            <person name="Bloem J."/>
            <person name="Labutti K."/>
            <person name="Salamov A."/>
            <person name="Andreopoulos B."/>
            <person name="Baker S."/>
            <person name="Barry K."/>
            <person name="Bills G."/>
            <person name="Bluhm B."/>
            <person name="Cannon C."/>
            <person name="Castanera R."/>
            <person name="Culley D."/>
            <person name="Daum C."/>
            <person name="Ezra D."/>
            <person name="Gonzalez J."/>
            <person name="Henrissat B."/>
            <person name="Kuo A."/>
            <person name="Liang C."/>
            <person name="Lipzen A."/>
            <person name="Lutzoni F."/>
            <person name="Magnuson J."/>
            <person name="Mondo S."/>
            <person name="Nolan M."/>
            <person name="Ohm R."/>
            <person name="Pangilinan J."/>
            <person name="Park H.-J."/>
            <person name="Ramirez L."/>
            <person name="Alfaro M."/>
            <person name="Sun H."/>
            <person name="Tritt A."/>
            <person name="Yoshinaga Y."/>
            <person name="Zwiers L.-H."/>
            <person name="Turgeon B."/>
            <person name="Goodwin S."/>
            <person name="Spatafora J."/>
            <person name="Crous P."/>
            <person name="Grigoriev I."/>
        </authorList>
    </citation>
    <scope>NUCLEOTIDE SEQUENCE</scope>
    <source>
        <strain evidence="8">CBS 107.79</strain>
    </source>
</reference>
<dbReference type="InterPro" id="IPR012677">
    <property type="entry name" value="Nucleotide-bd_a/b_plait_sf"/>
</dbReference>
<dbReference type="InterPro" id="IPR035979">
    <property type="entry name" value="RBD_domain_sf"/>
</dbReference>
<dbReference type="PANTHER" id="PTHR48039">
    <property type="entry name" value="RNA-BINDING MOTIF PROTEIN 14B"/>
    <property type="match status" value="1"/>
</dbReference>
<evidence type="ECO:0000256" key="5">
    <source>
        <dbReference type="PROSITE-ProRule" id="PRU00176"/>
    </source>
</evidence>
<protein>
    <submittedName>
        <fullName evidence="8">RNA-binding domain-containing protein</fullName>
    </submittedName>
</protein>
<feature type="compositionally biased region" description="Low complexity" evidence="6">
    <location>
        <begin position="225"/>
        <end position="235"/>
    </location>
</feature>
<evidence type="ECO:0000313" key="8">
    <source>
        <dbReference type="EMBL" id="KAF1975452.1"/>
    </source>
</evidence>
<feature type="compositionally biased region" description="Basic and acidic residues" evidence="6">
    <location>
        <begin position="1"/>
        <end position="25"/>
    </location>
</feature>
<keyword evidence="9" id="KW-1185">Reference proteome</keyword>
<dbReference type="Gene3D" id="3.30.70.330">
    <property type="match status" value="1"/>
</dbReference>
<dbReference type="GO" id="GO:0003729">
    <property type="term" value="F:mRNA binding"/>
    <property type="evidence" value="ECO:0007669"/>
    <property type="project" value="TreeGrafter"/>
</dbReference>
<dbReference type="SUPFAM" id="SSF54928">
    <property type="entry name" value="RNA-binding domain, RBD"/>
    <property type="match status" value="1"/>
</dbReference>
<feature type="compositionally biased region" description="Low complexity" evidence="6">
    <location>
        <begin position="64"/>
        <end position="82"/>
    </location>
</feature>
<dbReference type="SMART" id="SM00360">
    <property type="entry name" value="RRM"/>
    <property type="match status" value="1"/>
</dbReference>
<evidence type="ECO:0000259" key="7">
    <source>
        <dbReference type="PROSITE" id="PS50102"/>
    </source>
</evidence>
<dbReference type="Pfam" id="PF00076">
    <property type="entry name" value="RRM_1"/>
    <property type="match status" value="1"/>
</dbReference>
<dbReference type="AlphaFoldDB" id="A0A6A5VHX6"/>
<keyword evidence="4" id="KW-0539">Nucleus</keyword>
<feature type="compositionally biased region" description="Acidic residues" evidence="6">
    <location>
        <begin position="405"/>
        <end position="415"/>
    </location>
</feature>
<gene>
    <name evidence="8" type="ORF">BU23DRAFT_529944</name>
</gene>
<evidence type="ECO:0000256" key="3">
    <source>
        <dbReference type="ARBA" id="ARBA00022884"/>
    </source>
</evidence>
<name>A0A6A5VHX6_9PLEO</name>
<dbReference type="PROSITE" id="PS50102">
    <property type="entry name" value="RRM"/>
    <property type="match status" value="1"/>
</dbReference>
<feature type="compositionally biased region" description="Basic residues" evidence="6">
    <location>
        <begin position="153"/>
        <end position="171"/>
    </location>
</feature>
<feature type="compositionally biased region" description="Basic residues" evidence="6">
    <location>
        <begin position="111"/>
        <end position="125"/>
    </location>
</feature>
<feature type="region of interest" description="Disordered" evidence="6">
    <location>
        <begin position="1"/>
        <end position="260"/>
    </location>
</feature>
<feature type="domain" description="RRM" evidence="7">
    <location>
        <begin position="265"/>
        <end position="348"/>
    </location>
</feature>
<feature type="compositionally biased region" description="Basic and acidic residues" evidence="6">
    <location>
        <begin position="138"/>
        <end position="152"/>
    </location>
</feature>
<dbReference type="CDD" id="cd12400">
    <property type="entry name" value="RRM_Nop6"/>
    <property type="match status" value="1"/>
</dbReference>
<sequence>MSKSELKDEKKKRKRQEEEAVDAPKKPKKSKKSKDEAEDAPATEVKKETKDKRSKKDKKKDDASAPAGDATPAAATNGATDPMTQDFVAFDDEPMPDAVTGNVNGTISGEKRKKEKKDKKEKKSKKSEDADEASATVVKEEATTEEAPAEKSKSKKDKQSKKDKKDKKFKKSKSDDAAEPMEVDNAVEEPAAAESTDKKSKKDKKAKKDKKDKKAKTPVADDSSEASSIDEPAAANGTEVQDKQPNGEASAAAEGEQEADPNARFIVFIGNLPFTATKEDIEEHFAKLKPFEVRLRTYKDTGKSMGCAFIEFERFDHMQTALMKYHHSIVPDPKRKEGRKINVELSAGGGGNTAARKDKIAAKNEKLAEERQRKHDNRAENEAKREERRAKKSGKPVKEGAAAGETDEAAAEEPANEGIHPARLAMMSKPERPQKQHKPNMGNVAKWKGGPPPRPKRY</sequence>
<dbReference type="GO" id="GO:0005730">
    <property type="term" value="C:nucleolus"/>
    <property type="evidence" value="ECO:0007669"/>
    <property type="project" value="TreeGrafter"/>
</dbReference>
<feature type="compositionally biased region" description="Basic and acidic residues" evidence="6">
    <location>
        <begin position="366"/>
        <end position="389"/>
    </location>
</feature>
<feature type="compositionally biased region" description="Acidic residues" evidence="6">
    <location>
        <begin position="177"/>
        <end position="187"/>
    </location>
</feature>
<organism evidence="8 9">
    <name type="scientific">Bimuria novae-zelandiae CBS 107.79</name>
    <dbReference type="NCBI Taxonomy" id="1447943"/>
    <lineage>
        <taxon>Eukaryota</taxon>
        <taxon>Fungi</taxon>
        <taxon>Dikarya</taxon>
        <taxon>Ascomycota</taxon>
        <taxon>Pezizomycotina</taxon>
        <taxon>Dothideomycetes</taxon>
        <taxon>Pleosporomycetidae</taxon>
        <taxon>Pleosporales</taxon>
        <taxon>Massarineae</taxon>
        <taxon>Didymosphaeriaceae</taxon>
        <taxon>Bimuria</taxon>
    </lineage>
</organism>
<keyword evidence="2" id="KW-0677">Repeat</keyword>
<evidence type="ECO:0000256" key="6">
    <source>
        <dbReference type="SAM" id="MobiDB-lite"/>
    </source>
</evidence>
<keyword evidence="3 5" id="KW-0694">RNA-binding</keyword>
<feature type="compositionally biased region" description="Basic residues" evidence="6">
    <location>
        <begin position="201"/>
        <end position="216"/>
    </location>
</feature>
<proteinExistence type="predicted"/>
<evidence type="ECO:0000256" key="4">
    <source>
        <dbReference type="ARBA" id="ARBA00023242"/>
    </source>
</evidence>
<dbReference type="InterPro" id="IPR051945">
    <property type="entry name" value="RRM_MRD1_RNA_proc_ribogen"/>
</dbReference>
<evidence type="ECO:0000256" key="1">
    <source>
        <dbReference type="ARBA" id="ARBA00004123"/>
    </source>
</evidence>
<dbReference type="OrthoDB" id="167718at2759"/>
<accession>A0A6A5VHX6</accession>